<name>A0A3Q0KGE6_SCHMA</name>
<proteinExistence type="predicted"/>
<sequence length="160" mass="17778">MGNSGTCLNDCFGVYAPEKVLFAISFCTVLLGFVLIISGVCIAQLSEGLHAHLSISYAAVPIAFAGCVTLLIAIFRIVSTSRRLREMNLTLCEFEKQWNQEESLSYNLQGNAYNAFSFVNKSPDNFSPNSLSDKKVDHLPIPVTNYHQRLPMPPRRAVLY</sequence>
<evidence type="ECO:0000313" key="2">
    <source>
        <dbReference type="Proteomes" id="UP000008854"/>
    </source>
</evidence>
<dbReference type="AlphaFoldDB" id="A0A3Q0KGE6"/>
<reference evidence="3" key="2">
    <citation type="submission" date="2018-12" db="UniProtKB">
        <authorList>
            <consortium name="WormBaseParasite"/>
        </authorList>
    </citation>
    <scope>IDENTIFICATION</scope>
    <source>
        <strain evidence="3">Puerto Rican</strain>
    </source>
</reference>
<accession>A0A3Q0KGE6</accession>
<dbReference type="ExpressionAtlas" id="A0A3Q0KGE6">
    <property type="expression patterns" value="baseline"/>
</dbReference>
<keyword evidence="1" id="KW-0472">Membrane</keyword>
<dbReference type="Proteomes" id="UP000008854">
    <property type="component" value="Unassembled WGS sequence"/>
</dbReference>
<keyword evidence="1" id="KW-0812">Transmembrane</keyword>
<feature type="transmembrane region" description="Helical" evidence="1">
    <location>
        <begin position="57"/>
        <end position="78"/>
    </location>
</feature>
<evidence type="ECO:0000256" key="1">
    <source>
        <dbReference type="SAM" id="Phobius"/>
    </source>
</evidence>
<reference evidence="2" key="1">
    <citation type="journal article" date="2012" name="PLoS Negl. Trop. Dis.">
        <title>A systematically improved high quality genome and transcriptome of the human blood fluke Schistosoma mansoni.</title>
        <authorList>
            <person name="Protasio A.V."/>
            <person name="Tsai I.J."/>
            <person name="Babbage A."/>
            <person name="Nichol S."/>
            <person name="Hunt M."/>
            <person name="Aslett M.A."/>
            <person name="De Silva N."/>
            <person name="Velarde G.S."/>
            <person name="Anderson T.J."/>
            <person name="Clark R.C."/>
            <person name="Davidson C."/>
            <person name="Dillon G.P."/>
            <person name="Holroyd N.E."/>
            <person name="LoVerde P.T."/>
            <person name="Lloyd C."/>
            <person name="McQuillan J."/>
            <person name="Oliveira G."/>
            <person name="Otto T.D."/>
            <person name="Parker-Manuel S.J."/>
            <person name="Quail M.A."/>
            <person name="Wilson R.A."/>
            <person name="Zerlotini A."/>
            <person name="Dunne D.W."/>
            <person name="Berriman M."/>
        </authorList>
    </citation>
    <scope>NUCLEOTIDE SEQUENCE [LARGE SCALE GENOMIC DNA]</scope>
    <source>
        <strain evidence="2">Puerto Rican</strain>
    </source>
</reference>
<evidence type="ECO:0000313" key="3">
    <source>
        <dbReference type="WBParaSite" id="Smp_058530.1"/>
    </source>
</evidence>
<keyword evidence="2" id="KW-1185">Reference proteome</keyword>
<dbReference type="InParanoid" id="A0A3Q0KGE6"/>
<protein>
    <submittedName>
        <fullName evidence="3">Transmembrane protein 221</fullName>
    </submittedName>
</protein>
<dbReference type="WBParaSite" id="Smp_058530.1">
    <property type="protein sequence ID" value="Smp_058530.1"/>
    <property type="gene ID" value="Smp_058530"/>
</dbReference>
<keyword evidence="1" id="KW-1133">Transmembrane helix</keyword>
<organism evidence="2 3">
    <name type="scientific">Schistosoma mansoni</name>
    <name type="common">Blood fluke</name>
    <dbReference type="NCBI Taxonomy" id="6183"/>
    <lineage>
        <taxon>Eukaryota</taxon>
        <taxon>Metazoa</taxon>
        <taxon>Spiralia</taxon>
        <taxon>Lophotrochozoa</taxon>
        <taxon>Platyhelminthes</taxon>
        <taxon>Trematoda</taxon>
        <taxon>Digenea</taxon>
        <taxon>Strigeidida</taxon>
        <taxon>Schistosomatoidea</taxon>
        <taxon>Schistosomatidae</taxon>
        <taxon>Schistosoma</taxon>
    </lineage>
</organism>
<feature type="transmembrane region" description="Helical" evidence="1">
    <location>
        <begin position="20"/>
        <end position="45"/>
    </location>
</feature>